<comment type="caution">
    <text evidence="1">The sequence shown here is derived from an EMBL/GenBank/DDBJ whole genome shotgun (WGS) entry which is preliminary data.</text>
</comment>
<dbReference type="Proteomes" id="UP000235914">
    <property type="component" value="Unassembled WGS sequence"/>
</dbReference>
<organism evidence="1 2">
    <name type="scientific">Akkermansia muciniphila</name>
    <dbReference type="NCBI Taxonomy" id="239935"/>
    <lineage>
        <taxon>Bacteria</taxon>
        <taxon>Pseudomonadati</taxon>
        <taxon>Verrucomicrobiota</taxon>
        <taxon>Verrucomicrobiia</taxon>
        <taxon>Verrucomicrobiales</taxon>
        <taxon>Akkermansiaceae</taxon>
        <taxon>Akkermansia</taxon>
    </lineage>
</organism>
<name>A0AAP8NN60_9BACT</name>
<accession>A0AAP8NN60</accession>
<dbReference type="RefSeq" id="WP_128153515.1">
    <property type="nucleotide sequence ID" value="NZ_CP024736.1"/>
</dbReference>
<evidence type="ECO:0000313" key="2">
    <source>
        <dbReference type="Proteomes" id="UP000235914"/>
    </source>
</evidence>
<protein>
    <submittedName>
        <fullName evidence="1">Uncharacterized protein</fullName>
    </submittedName>
</protein>
<dbReference type="AlphaFoldDB" id="A0AAP8NN60"/>
<reference evidence="1 2" key="1">
    <citation type="journal article" date="2017" name="BMC Genomics">
        <title>Genome sequencing of 39 Akkermansia muciniphila isolates reveals its population structure, genomic and functional diverisity, and global distribution in mammalian gut microbiotas.</title>
        <authorList>
            <person name="Guo X."/>
            <person name="Li S."/>
            <person name="Zhang J."/>
            <person name="Wu F."/>
            <person name="Li X."/>
            <person name="Wu D."/>
            <person name="Zhang M."/>
            <person name="Ou Z."/>
            <person name="Jie Z."/>
            <person name="Yan Q."/>
            <person name="Li P."/>
            <person name="Yi J."/>
            <person name="Peng Y."/>
        </authorList>
    </citation>
    <scope>NUCLEOTIDE SEQUENCE [LARGE SCALE GENOMIC DNA]</scope>
    <source>
        <strain evidence="1 2">GP43</strain>
    </source>
</reference>
<proteinExistence type="predicted"/>
<gene>
    <name evidence="1" type="ORF">CXU09_01950</name>
</gene>
<evidence type="ECO:0000313" key="1">
    <source>
        <dbReference type="EMBL" id="PNC57846.1"/>
    </source>
</evidence>
<sequence>MIFLIIFLFVSDFILVSIKNNKMTDRIDQLAFSSFRFLFCCLAVFSGVVPLWASDGPDDDMKETEEEACGPLQIKSQTELCSADYYIKGGSEQDKEDDRKRKNIGIGENISFLLIGKPKGNIEEITWNIKGEGFQQTDTNPFKGSQQITLTAKKDLTKDARVTITAKTGEDKEAKITVNIRIPKKITEEKYEGHMDLGDGFSANTADFKIPKGEHGVWGFVKVTLFPTDVSFKGVKVIERDGGLMWEGKNGTPPRPQPELAAEHVTCNMAAPIQDKNNFYDMVGDNRDIEEVLETIRRSKHNPQQFWFVCNFHIHWGKGGKGSEQQDSIFLGTTNQKYRIEAIDQNTTKTVVEKFGITFTRTSNED</sequence>
<dbReference type="EMBL" id="PJKN01000001">
    <property type="protein sequence ID" value="PNC57846.1"/>
    <property type="molecule type" value="Genomic_DNA"/>
</dbReference>